<evidence type="ECO:0000313" key="6">
    <source>
        <dbReference type="EMBL" id="WGM08202.1"/>
    </source>
</evidence>
<evidence type="ECO:0000313" key="7">
    <source>
        <dbReference type="Proteomes" id="UP000295134"/>
    </source>
</evidence>
<dbReference type="EMBL" id="CP123525">
    <property type="protein sequence ID" value="WGM08202.1"/>
    <property type="molecule type" value="Genomic_DNA"/>
</dbReference>
<evidence type="ECO:0000313" key="8">
    <source>
        <dbReference type="Proteomes" id="UP001177592"/>
    </source>
</evidence>
<sequence>MLKIACDDGSTSVKLAWLENEKIVTHISPNSFKEGWNTEILSNNPVFNYLVDDKKYTFDIGSSSVIETTHVSYQYSALNRLAIHHALLTSGLLPQDIELTVTLPVTEFFTEDAQINEKNIQRKKENILKKVNINKGENFNIVNVMVMPESIPAVREVLIKDNISSLERSLIVDLGGTTLDCAVIQGLLDNISEIKGNSEIGVSKLTKSVINALYLASSPSSYYIADEVIKNVNNMALLKKVINDPKKITHITEVVIEGSKNLADRVISEIEKINNINRIYLTGGGAEIIYSYVNDYFKNHKVEKIFEPQLALVKAIALS</sequence>
<proteinExistence type="predicted"/>
<dbReference type="InterPro" id="IPR048345">
    <property type="entry name" value="ParM_C"/>
</dbReference>
<geneLocation type="plasmid" evidence="6 8">
    <name>paNv_CAN2</name>
</geneLocation>
<geneLocation type="plasmid" evidence="5 8">
    <name>paNv_CAN1</name>
</geneLocation>
<reference evidence="3 7" key="1">
    <citation type="submission" date="2019-03" db="EMBL/GenBank/DDBJ databases">
        <title>Long-read sequencing reveals hyperdense prophage content in a complex bacterial symbiont genome.</title>
        <authorList>
            <person name="Frost C.L."/>
            <person name="Siozios S."/>
            <person name="Nadal-Jimenez P."/>
            <person name="Brockhurst M.A."/>
            <person name="King K.C."/>
            <person name="Darby A.C."/>
            <person name="Hurst G.D.D."/>
        </authorList>
    </citation>
    <scope>NUCLEOTIDE SEQUENCE [LARGE SCALE GENOMIC DNA]</scope>
    <source>
        <strain evidence="3 7">FIN</strain>
        <plasmid evidence="3">pArsFIN2</plasmid>
        <plasmid evidence="7">parsfin2</plasmid>
        <plasmid evidence="4">pArsFIN5</plasmid>
        <plasmid evidence="7">parsfin5</plasmid>
    </source>
</reference>
<dbReference type="RefSeq" id="WP_135678464.1">
    <property type="nucleotide sequence ID" value="NZ_CP038614.1"/>
</dbReference>
<evidence type="ECO:0000259" key="1">
    <source>
        <dbReference type="Pfam" id="PF06406"/>
    </source>
</evidence>
<feature type="domain" description="Plasmid segregation protein ParM C-terminal" evidence="2">
    <location>
        <begin position="163"/>
        <end position="317"/>
    </location>
</feature>
<geneLocation type="plasmid" evidence="3">
    <name>pArsFIN2</name>
</geneLocation>
<dbReference type="InterPro" id="IPR056367">
    <property type="entry name" value="ASKHA_NBD_ParM_R1-like"/>
</dbReference>
<accession>A0A4P7L9Q7</accession>
<evidence type="ECO:0000313" key="3">
    <source>
        <dbReference type="EMBL" id="QBY45872.1"/>
    </source>
</evidence>
<dbReference type="Gene3D" id="3.30.420.40">
    <property type="match status" value="2"/>
</dbReference>
<feature type="domain" description="Plasmid segregation protein ParM/StbA N-terminal" evidence="1">
    <location>
        <begin position="2"/>
        <end position="158"/>
    </location>
</feature>
<geneLocation type="plasmid" evidence="4">
    <name>pArsFIN5</name>
</geneLocation>
<dbReference type="EMBL" id="CP038614">
    <property type="protein sequence ID" value="QBY45872.1"/>
    <property type="molecule type" value="Genomic_DNA"/>
</dbReference>
<dbReference type="CDD" id="cd24022">
    <property type="entry name" value="ASKHA_NBD_ParM_R1-like"/>
    <property type="match status" value="1"/>
</dbReference>
<dbReference type="Pfam" id="PF21523">
    <property type="entry name" value="ParM_N"/>
    <property type="match status" value="1"/>
</dbReference>
<evidence type="ECO:0000313" key="5">
    <source>
        <dbReference type="EMBL" id="WGM08114.1"/>
    </source>
</evidence>
<keyword evidence="8" id="KW-1185">Reference proteome</keyword>
<dbReference type="EMBL" id="CP038617">
    <property type="protein sequence ID" value="QBY46140.1"/>
    <property type="molecule type" value="Genomic_DNA"/>
</dbReference>
<dbReference type="SUPFAM" id="SSF53067">
    <property type="entry name" value="Actin-like ATPase domain"/>
    <property type="match status" value="2"/>
</dbReference>
<protein>
    <submittedName>
        <fullName evidence="3">Plasmid segregation protein ParM</fullName>
    </submittedName>
</protein>
<gene>
    <name evidence="3" type="primary">parM_2</name>
    <name evidence="5" type="synonym">parM</name>
    <name evidence="4" type="synonym">parM_8</name>
    <name evidence="3" type="ORF">ArsFIN_44830</name>
    <name evidence="4" type="ORF">ArsFIN_47510</name>
    <name evidence="5" type="ORF">QE258_21530</name>
    <name evidence="6" type="ORF">QE258_22370</name>
</gene>
<geneLocation type="plasmid" evidence="7">
    <name>parsfin5</name>
</geneLocation>
<name>A0A4P7L9Q7_9GAMM</name>
<organism evidence="3 7">
    <name type="scientific">Arsenophonus nasoniae</name>
    <name type="common">son-killer infecting Nasonia vitripennis</name>
    <dbReference type="NCBI Taxonomy" id="638"/>
    <lineage>
        <taxon>Bacteria</taxon>
        <taxon>Pseudomonadati</taxon>
        <taxon>Pseudomonadota</taxon>
        <taxon>Gammaproteobacteria</taxon>
        <taxon>Enterobacterales</taxon>
        <taxon>Morganellaceae</taxon>
        <taxon>Arsenophonus</taxon>
    </lineage>
</organism>
<dbReference type="AlphaFoldDB" id="A0A4P7L9Q7"/>
<dbReference type="KEGG" id="ans:ArsFIN_47510"/>
<dbReference type="GeneID" id="39751804"/>
<keyword evidence="3" id="KW-0614">Plasmid</keyword>
<dbReference type="Pfam" id="PF06406">
    <property type="entry name" value="StbA_N"/>
    <property type="match status" value="1"/>
</dbReference>
<dbReference type="InterPro" id="IPR009440">
    <property type="entry name" value="ParM/StbA_N"/>
</dbReference>
<dbReference type="KEGG" id="ans:ArsFIN_44830"/>
<evidence type="ECO:0000259" key="2">
    <source>
        <dbReference type="Pfam" id="PF21523"/>
    </source>
</evidence>
<geneLocation type="plasmid" evidence="7">
    <name>parsfin2</name>
</geneLocation>
<dbReference type="InterPro" id="IPR043129">
    <property type="entry name" value="ATPase_NBD"/>
</dbReference>
<dbReference type="EMBL" id="CP123524">
    <property type="protein sequence ID" value="WGM08114.1"/>
    <property type="molecule type" value="Genomic_DNA"/>
</dbReference>
<dbReference type="Proteomes" id="UP001177592">
    <property type="component" value="Plasmid paNv_CAN1"/>
</dbReference>
<dbReference type="Proteomes" id="UP001177592">
    <property type="component" value="Plasmid paNv_CAN2"/>
</dbReference>
<dbReference type="Proteomes" id="UP000295134">
    <property type="component" value="Plasmid pArsFIN2"/>
</dbReference>
<reference evidence="5" key="2">
    <citation type="submission" date="2023-04" db="EMBL/GenBank/DDBJ databases">
        <title>Genome dynamics across the evolutionary transition to endosymbiosis.</title>
        <authorList>
            <person name="Siozios S."/>
            <person name="Nadal-Jimenez P."/>
            <person name="Azagi T."/>
            <person name="Sprong H."/>
            <person name="Frost C.L."/>
            <person name="Parratt S.R."/>
            <person name="Taylor G."/>
            <person name="Brettell L."/>
            <person name="Lew K.C."/>
            <person name="Croft L."/>
            <person name="King K.C."/>
            <person name="Brockhurst M.A."/>
            <person name="Hypsa V."/>
            <person name="Novakova E."/>
            <person name="Darby A.C."/>
            <person name="Hurst G.D.D."/>
        </authorList>
    </citation>
    <scope>NUCLEOTIDE SEQUENCE</scope>
    <source>
        <strain evidence="5">ANv_CAN</strain>
        <plasmid evidence="5">paNv_CAN1</plasmid>
        <plasmid evidence="6">paNv_CAN2</plasmid>
    </source>
</reference>
<evidence type="ECO:0000313" key="4">
    <source>
        <dbReference type="EMBL" id="QBY46140.1"/>
    </source>
</evidence>
<dbReference type="Proteomes" id="UP000295134">
    <property type="component" value="Plasmid pArsFIN5"/>
</dbReference>